<dbReference type="EMBL" id="DS022309">
    <property type="protein sequence ID" value="OAJ43021.1"/>
    <property type="molecule type" value="Genomic_DNA"/>
</dbReference>
<dbReference type="VEuPathDB" id="FungiDB:BDEG_26403"/>
<proteinExistence type="predicted"/>
<dbReference type="AlphaFoldDB" id="A0A177WUE6"/>
<evidence type="ECO:0000313" key="1">
    <source>
        <dbReference type="EMBL" id="OAJ43021.1"/>
    </source>
</evidence>
<organism evidence="1 2">
    <name type="scientific">Batrachochytrium dendrobatidis (strain JEL423)</name>
    <dbReference type="NCBI Taxonomy" id="403673"/>
    <lineage>
        <taxon>Eukaryota</taxon>
        <taxon>Fungi</taxon>
        <taxon>Fungi incertae sedis</taxon>
        <taxon>Chytridiomycota</taxon>
        <taxon>Chytridiomycota incertae sedis</taxon>
        <taxon>Chytridiomycetes</taxon>
        <taxon>Rhizophydiales</taxon>
        <taxon>Rhizophydiales incertae sedis</taxon>
        <taxon>Batrachochytrium</taxon>
    </lineage>
</organism>
<dbReference type="Proteomes" id="UP000077115">
    <property type="component" value="Unassembled WGS sequence"/>
</dbReference>
<gene>
    <name evidence="1" type="ORF">BDEG_26403</name>
</gene>
<name>A0A177WUE6_BATDL</name>
<sequence length="324" mass="36667">MSLAEPLHMFLTACNLFQSESYTASSWMSLDSTASDEHEATNAIHTADTTIDMANVNENILCSDALSSHAVDVSVLESDIEDDECRPLLLAATNFVSHQQPSTDLINPFQDVCDHLAFRPASTAESRTEYSCDVTPRTSTISLSDTRNNAQSQCDAFAEQQLLLLTSDTPLCDITTTATSHSSSIPIQQSSILPLHYYTSTDLPKYWDQRPSVESTYINLDQDDLLNQYNLSNTPSHNILDPFTSHHRSSSTSPQRRISKRVSFSVYNESFTYDDWAKRLELHRLERKLRGPMYSCRCYFHRCMRYLASFFPFCGSMDLDELQT</sequence>
<protein>
    <submittedName>
        <fullName evidence="1">Uncharacterized protein</fullName>
    </submittedName>
</protein>
<reference evidence="1 2" key="1">
    <citation type="submission" date="2006-10" db="EMBL/GenBank/DDBJ databases">
        <title>The Genome Sequence of Batrachochytrium dendrobatidis JEL423.</title>
        <authorList>
            <consortium name="The Broad Institute Genome Sequencing Platform"/>
            <person name="Birren B."/>
            <person name="Lander E."/>
            <person name="Galagan J."/>
            <person name="Cuomo C."/>
            <person name="Devon K."/>
            <person name="Jaffe D."/>
            <person name="Butler J."/>
            <person name="Alvarez P."/>
            <person name="Gnerre S."/>
            <person name="Grabherr M."/>
            <person name="Kleber M."/>
            <person name="Mauceli E."/>
            <person name="Brockman W."/>
            <person name="Young S."/>
            <person name="LaButti K."/>
            <person name="Sykes S."/>
            <person name="DeCaprio D."/>
            <person name="Crawford M."/>
            <person name="Koehrsen M."/>
            <person name="Engels R."/>
            <person name="Montgomery P."/>
            <person name="Pearson M."/>
            <person name="Howarth C."/>
            <person name="Larson L."/>
            <person name="White J."/>
            <person name="O'Leary S."/>
            <person name="Kodira C."/>
            <person name="Zeng Q."/>
            <person name="Yandava C."/>
            <person name="Alvarado L."/>
            <person name="Longcore J."/>
            <person name="James T."/>
        </authorList>
    </citation>
    <scope>NUCLEOTIDE SEQUENCE [LARGE SCALE GENOMIC DNA]</scope>
    <source>
        <strain evidence="1 2">JEL423</strain>
    </source>
</reference>
<dbReference type="OrthoDB" id="10659590at2759"/>
<evidence type="ECO:0000313" key="2">
    <source>
        <dbReference type="Proteomes" id="UP000077115"/>
    </source>
</evidence>
<accession>A0A177WUE6</accession>
<reference evidence="1 2" key="2">
    <citation type="submission" date="2016-05" db="EMBL/GenBank/DDBJ databases">
        <title>Lineage-specific infection strategies underlie the spectrum of fungal disease in amphibians.</title>
        <authorList>
            <person name="Cuomo C.A."/>
            <person name="Farrer R.A."/>
            <person name="James T."/>
            <person name="Longcore J."/>
            <person name="Birren B."/>
        </authorList>
    </citation>
    <scope>NUCLEOTIDE SEQUENCE [LARGE SCALE GENOMIC DNA]</scope>
    <source>
        <strain evidence="1 2">JEL423</strain>
    </source>
</reference>